<sequence length="36" mass="4238">MRANKESYCVMTYPLKSNFFQSSKSVFWNSIALKCQ</sequence>
<reference evidence="1" key="2">
    <citation type="journal article" date="2015" name="Fish Shellfish Immunol.">
        <title>Early steps in the European eel (Anguilla anguilla)-Vibrio vulnificus interaction in the gills: Role of the RtxA13 toxin.</title>
        <authorList>
            <person name="Callol A."/>
            <person name="Pajuelo D."/>
            <person name="Ebbesson L."/>
            <person name="Teles M."/>
            <person name="MacKenzie S."/>
            <person name="Amaro C."/>
        </authorList>
    </citation>
    <scope>NUCLEOTIDE SEQUENCE</scope>
</reference>
<dbReference type="EMBL" id="GBXM01097895">
    <property type="protein sequence ID" value="JAH10682.1"/>
    <property type="molecule type" value="Transcribed_RNA"/>
</dbReference>
<evidence type="ECO:0000313" key="1">
    <source>
        <dbReference type="EMBL" id="JAH10682.1"/>
    </source>
</evidence>
<proteinExistence type="predicted"/>
<dbReference type="AlphaFoldDB" id="A0A0E9Q2C4"/>
<protein>
    <submittedName>
        <fullName evidence="1">Uncharacterized protein</fullName>
    </submittedName>
</protein>
<organism evidence="1">
    <name type="scientific">Anguilla anguilla</name>
    <name type="common">European freshwater eel</name>
    <name type="synonym">Muraena anguilla</name>
    <dbReference type="NCBI Taxonomy" id="7936"/>
    <lineage>
        <taxon>Eukaryota</taxon>
        <taxon>Metazoa</taxon>
        <taxon>Chordata</taxon>
        <taxon>Craniata</taxon>
        <taxon>Vertebrata</taxon>
        <taxon>Euteleostomi</taxon>
        <taxon>Actinopterygii</taxon>
        <taxon>Neopterygii</taxon>
        <taxon>Teleostei</taxon>
        <taxon>Anguilliformes</taxon>
        <taxon>Anguillidae</taxon>
        <taxon>Anguilla</taxon>
    </lineage>
</organism>
<name>A0A0E9Q2C4_ANGAN</name>
<accession>A0A0E9Q2C4</accession>
<reference evidence="1" key="1">
    <citation type="submission" date="2014-11" db="EMBL/GenBank/DDBJ databases">
        <authorList>
            <person name="Amaro Gonzalez C."/>
        </authorList>
    </citation>
    <scope>NUCLEOTIDE SEQUENCE</scope>
</reference>